<gene>
    <name evidence="1" type="ORF">PGX00_19330</name>
</gene>
<accession>A0ABT4YVT2</accession>
<evidence type="ECO:0000313" key="2">
    <source>
        <dbReference type="Proteomes" id="UP001210678"/>
    </source>
</evidence>
<reference evidence="1 2" key="1">
    <citation type="submission" date="2023-01" db="EMBL/GenBank/DDBJ databases">
        <title>Vibrio sp. KJ40-1 sp.nov, isolated from marine algae.</title>
        <authorList>
            <person name="Butt M."/>
            <person name="Kim J.M.J."/>
            <person name="Jeon C.O.C."/>
        </authorList>
    </citation>
    <scope>NUCLEOTIDE SEQUENCE [LARGE SCALE GENOMIC DNA]</scope>
    <source>
        <strain evidence="1 2">KJ40-1</strain>
    </source>
</reference>
<dbReference type="Proteomes" id="UP001210678">
    <property type="component" value="Unassembled WGS sequence"/>
</dbReference>
<dbReference type="InterPro" id="IPR025638">
    <property type="entry name" value="DUF4336"/>
</dbReference>
<dbReference type="PANTHER" id="PTHR33835">
    <property type="entry name" value="YALI0C07656P"/>
    <property type="match status" value="1"/>
</dbReference>
<proteinExistence type="predicted"/>
<organism evidence="1 2">
    <name type="scientific">Vibrio algarum</name>
    <dbReference type="NCBI Taxonomy" id="3020714"/>
    <lineage>
        <taxon>Bacteria</taxon>
        <taxon>Pseudomonadati</taxon>
        <taxon>Pseudomonadota</taxon>
        <taxon>Gammaproteobacteria</taxon>
        <taxon>Vibrionales</taxon>
        <taxon>Vibrionaceae</taxon>
        <taxon>Vibrio</taxon>
    </lineage>
</organism>
<comment type="caution">
    <text evidence="1">The sequence shown here is derived from an EMBL/GenBank/DDBJ whole genome shotgun (WGS) entry which is preliminary data.</text>
</comment>
<dbReference type="PANTHER" id="PTHR33835:SF1">
    <property type="entry name" value="METALLO-BETA-LACTAMASE DOMAIN-CONTAINING PROTEIN"/>
    <property type="match status" value="1"/>
</dbReference>
<protein>
    <recommendedName>
        <fullName evidence="3">DUF4336 domain-containing protein</fullName>
    </recommendedName>
</protein>
<evidence type="ECO:0008006" key="3">
    <source>
        <dbReference type="Google" id="ProtNLM"/>
    </source>
</evidence>
<name>A0ABT4YVT2_9VIBR</name>
<sequence length="227" mass="26249">MILKEWKSNRLWYADMSYTKLGLSHIHRMVVIRLSDGSIVIHNPIDLSIKLQHELSKLGSIKSIICASPSYHQYLSDWWLSYPEALFYATPTLIQKRSDLNFDGALSNYAPLTWKNELLQTPLLGFDKPRKIIFCDPESRTLILSDHLLAVQESLPIGQKLLTWAHGINQDLKIPYSDKRHLSNMAALRASIQEVMTWPFDKLLSSNGLSIEQDAKKQFYQAFWWAF</sequence>
<dbReference type="RefSeq" id="WP_272139626.1">
    <property type="nucleotide sequence ID" value="NZ_JAQLOI010000003.1"/>
</dbReference>
<dbReference type="EMBL" id="JAQLOI010000003">
    <property type="protein sequence ID" value="MDB1125693.1"/>
    <property type="molecule type" value="Genomic_DNA"/>
</dbReference>
<keyword evidence="2" id="KW-1185">Reference proteome</keyword>
<evidence type="ECO:0000313" key="1">
    <source>
        <dbReference type="EMBL" id="MDB1125693.1"/>
    </source>
</evidence>